<organism evidence="2 3">
    <name type="scientific">Sphaerosporella brunnea</name>
    <dbReference type="NCBI Taxonomy" id="1250544"/>
    <lineage>
        <taxon>Eukaryota</taxon>
        <taxon>Fungi</taxon>
        <taxon>Dikarya</taxon>
        <taxon>Ascomycota</taxon>
        <taxon>Pezizomycotina</taxon>
        <taxon>Pezizomycetes</taxon>
        <taxon>Pezizales</taxon>
        <taxon>Pyronemataceae</taxon>
        <taxon>Sphaerosporella</taxon>
    </lineage>
</organism>
<feature type="compositionally biased region" description="Basic and acidic residues" evidence="1">
    <location>
        <begin position="174"/>
        <end position="212"/>
    </location>
</feature>
<dbReference type="OrthoDB" id="4590707at2759"/>
<feature type="region of interest" description="Disordered" evidence="1">
    <location>
        <begin position="60"/>
        <end position="212"/>
    </location>
</feature>
<dbReference type="Proteomes" id="UP000326924">
    <property type="component" value="Unassembled WGS sequence"/>
</dbReference>
<keyword evidence="3" id="KW-1185">Reference proteome</keyword>
<dbReference type="AlphaFoldDB" id="A0A5J5FBV5"/>
<name>A0A5J5FBV5_9PEZI</name>
<feature type="compositionally biased region" description="Basic and acidic residues" evidence="1">
    <location>
        <begin position="71"/>
        <end position="138"/>
    </location>
</feature>
<proteinExistence type="predicted"/>
<evidence type="ECO:0000313" key="3">
    <source>
        <dbReference type="Proteomes" id="UP000326924"/>
    </source>
</evidence>
<dbReference type="Gene3D" id="6.10.140.1430">
    <property type="match status" value="1"/>
</dbReference>
<evidence type="ECO:0000313" key="2">
    <source>
        <dbReference type="EMBL" id="KAA8914913.1"/>
    </source>
</evidence>
<accession>A0A5J5FBV5</accession>
<comment type="caution">
    <text evidence="2">The sequence shown here is derived from an EMBL/GenBank/DDBJ whole genome shotgun (WGS) entry which is preliminary data.</text>
</comment>
<gene>
    <name evidence="2" type="ORF">FN846DRAFT_925665</name>
</gene>
<sequence length="212" mass="23128">MFARTAFRRAVAAAVRTSAPCRRYAQTHANHPQGGSSDLPWIIGSVAFTVPAAWYLVKTGPSKPAHKHEHKKEEAKPEPEPEPIKEEVKEAVAEVPQKAEEVKEKAEEKVEEVKEKGEEKFEEAKEAVSERKEEEEPKSSTVNPQKIDPGNTATKEAGGPGTISGKQEGLSNDDTSHAILHEERGDAISKKAEGVHDTAKLKGTVDVDRPAK</sequence>
<dbReference type="EMBL" id="VXIS01000002">
    <property type="protein sequence ID" value="KAA8914913.1"/>
    <property type="molecule type" value="Genomic_DNA"/>
</dbReference>
<evidence type="ECO:0000256" key="1">
    <source>
        <dbReference type="SAM" id="MobiDB-lite"/>
    </source>
</evidence>
<dbReference type="InParanoid" id="A0A5J5FBV5"/>
<protein>
    <submittedName>
        <fullName evidence="2">Uncharacterized protein</fullName>
    </submittedName>
</protein>
<reference evidence="2 3" key="1">
    <citation type="submission" date="2019-09" db="EMBL/GenBank/DDBJ databases">
        <title>Draft genome of the ectomycorrhizal ascomycete Sphaerosporella brunnea.</title>
        <authorList>
            <consortium name="DOE Joint Genome Institute"/>
            <person name="Benucci G.M."/>
            <person name="Marozzi G."/>
            <person name="Antonielli L."/>
            <person name="Sanchez S."/>
            <person name="Marco P."/>
            <person name="Wang X."/>
            <person name="Falini L.B."/>
            <person name="Barry K."/>
            <person name="Haridas S."/>
            <person name="Lipzen A."/>
            <person name="Labutti K."/>
            <person name="Grigoriev I.V."/>
            <person name="Murat C."/>
            <person name="Martin F."/>
            <person name="Albertini E."/>
            <person name="Donnini D."/>
            <person name="Bonito G."/>
        </authorList>
    </citation>
    <scope>NUCLEOTIDE SEQUENCE [LARGE SCALE GENOMIC DNA]</scope>
    <source>
        <strain evidence="2 3">Sb_GMNB300</strain>
    </source>
</reference>